<evidence type="ECO:0000313" key="3">
    <source>
        <dbReference type="Proteomes" id="UP001172684"/>
    </source>
</evidence>
<feature type="region of interest" description="Disordered" evidence="1">
    <location>
        <begin position="212"/>
        <end position="262"/>
    </location>
</feature>
<evidence type="ECO:0000313" key="2">
    <source>
        <dbReference type="EMBL" id="KAJ9662395.1"/>
    </source>
</evidence>
<keyword evidence="3" id="KW-1185">Reference proteome</keyword>
<feature type="region of interest" description="Disordered" evidence="1">
    <location>
        <begin position="519"/>
        <end position="589"/>
    </location>
</feature>
<dbReference type="EMBL" id="JAPDRL010000050">
    <property type="protein sequence ID" value="KAJ9662395.1"/>
    <property type="molecule type" value="Genomic_DNA"/>
</dbReference>
<feature type="compositionally biased region" description="Polar residues" evidence="1">
    <location>
        <begin position="128"/>
        <end position="142"/>
    </location>
</feature>
<feature type="region of interest" description="Disordered" evidence="1">
    <location>
        <begin position="75"/>
        <end position="143"/>
    </location>
</feature>
<feature type="compositionally biased region" description="Low complexity" evidence="1">
    <location>
        <begin position="242"/>
        <end position="262"/>
    </location>
</feature>
<comment type="caution">
    <text evidence="2">The sequence shown here is derived from an EMBL/GenBank/DDBJ whole genome shotgun (WGS) entry which is preliminary data.</text>
</comment>
<proteinExistence type="predicted"/>
<evidence type="ECO:0000256" key="1">
    <source>
        <dbReference type="SAM" id="MobiDB-lite"/>
    </source>
</evidence>
<feature type="compositionally biased region" description="Basic and acidic residues" evidence="1">
    <location>
        <begin position="519"/>
        <end position="528"/>
    </location>
</feature>
<dbReference type="Proteomes" id="UP001172684">
    <property type="component" value="Unassembled WGS sequence"/>
</dbReference>
<feature type="region of interest" description="Disordered" evidence="1">
    <location>
        <begin position="1"/>
        <end position="43"/>
    </location>
</feature>
<protein>
    <submittedName>
        <fullName evidence="2">Uncharacterized protein</fullName>
    </submittedName>
</protein>
<sequence length="682" mass="74007">MDSQYIDQALHMAGFPTNGDAGTQQAPSTSSQPPVAPNASYDPNDADFLNTLFPDRDSFWTEYTDYEALGTNTQPQVQQDVSPGGHFSFVDHVASGTNTQPPIEQHAAQDAAATDPADESPGHFPIRESTQTPSVRATPSDNSELDFDINLWNQLNAEMGSPNQVQGGMADPQFTNDSALAYSQIGQPHDSDGHFNIFNSTDLTFDQAPALGQYDERGNGYYGLPVAPSSQQYPGDGSDLNQQHAVQAQQQPVQPTMQQPVPQNIQQPVEPAVQQSLQQLVQQLVPQPAQQPVQQPVQQPIHHHQQAASATGLPNQAGSGAYQPVQHQHQAAPATGAANPAGFGPYQPMVNGEAANLVNTAIWTPPADDAGVMEAIQNQNQWYQDLYNAAIDLTSCADQPGKQLYEKFRKGEFCSQRYLQAVMQDLFWMCVGLYPRAPSHQLGYNRGGSALPKWLDHSTPAERVMGVIPRLHALVDGLRKQKGLASDAADGGNTAYRFVLGPFSELKRKDSWRGNNVARQKELDEARQKMGIPKGKNKRTAAQAVDDADEEKEPERDVKRARTLTPPQVQNDVGDVLLPPSGPVATRPMARATTRHIRSPLAQVQHQAVPLPESPQGQPHSSDHAAADPPAVDPELGAQEQSLSQATPPAEDASNPRYTQTTSTPGRGATLSRPIPVRSREY</sequence>
<feature type="compositionally biased region" description="Polar residues" evidence="1">
    <location>
        <begin position="656"/>
        <end position="665"/>
    </location>
</feature>
<accession>A0ABQ9NN75</accession>
<feature type="compositionally biased region" description="Low complexity" evidence="1">
    <location>
        <begin position="291"/>
        <end position="310"/>
    </location>
</feature>
<feature type="region of interest" description="Disordered" evidence="1">
    <location>
        <begin position="602"/>
        <end position="682"/>
    </location>
</feature>
<reference evidence="2" key="1">
    <citation type="submission" date="2022-10" db="EMBL/GenBank/DDBJ databases">
        <title>Culturing micro-colonial fungi from biological soil crusts in the Mojave desert and describing Neophaeococcomyces mojavensis, and introducing the new genera and species Taxawa tesnikishii.</title>
        <authorList>
            <person name="Kurbessoian T."/>
            <person name="Stajich J.E."/>
        </authorList>
    </citation>
    <scope>NUCLEOTIDE SEQUENCE</scope>
    <source>
        <strain evidence="2">TK_1</strain>
    </source>
</reference>
<feature type="compositionally biased region" description="Low complexity" evidence="1">
    <location>
        <begin position="321"/>
        <end position="339"/>
    </location>
</feature>
<gene>
    <name evidence="2" type="ORF">H2201_006104</name>
</gene>
<name>A0ABQ9NN75_9PEZI</name>
<organism evidence="2 3">
    <name type="scientific">Coniosporium apollinis</name>
    <dbReference type="NCBI Taxonomy" id="61459"/>
    <lineage>
        <taxon>Eukaryota</taxon>
        <taxon>Fungi</taxon>
        <taxon>Dikarya</taxon>
        <taxon>Ascomycota</taxon>
        <taxon>Pezizomycotina</taxon>
        <taxon>Dothideomycetes</taxon>
        <taxon>Dothideomycetes incertae sedis</taxon>
        <taxon>Coniosporium</taxon>
    </lineage>
</organism>
<feature type="region of interest" description="Disordered" evidence="1">
    <location>
        <begin position="291"/>
        <end position="339"/>
    </location>
</feature>
<feature type="compositionally biased region" description="Polar residues" evidence="1">
    <location>
        <begin position="20"/>
        <end position="33"/>
    </location>
</feature>